<feature type="compositionally biased region" description="Basic and acidic residues" evidence="1">
    <location>
        <begin position="152"/>
        <end position="167"/>
    </location>
</feature>
<feature type="region of interest" description="Disordered" evidence="1">
    <location>
        <begin position="20"/>
        <end position="63"/>
    </location>
</feature>
<evidence type="ECO:0000313" key="4">
    <source>
        <dbReference type="Proteomes" id="UP000265515"/>
    </source>
</evidence>
<dbReference type="InterPro" id="IPR044822">
    <property type="entry name" value="Myb_DNA-bind_4"/>
</dbReference>
<sequence length="306" mass="33413">MYEGVTEEVSSSGGVAVNVQANGGDDFGRFGGLQGGDSRMARDRPYGESSEVGARSAGAGAPVGGQETVVEMQWTVVSSPTPSRDDCRGMAENGSSGGAACNMDTYMHVEEGFGNDMLSGDTVPLHHPNRDSDVDNGCGGQGTGPQADEDLEPFHANHEQEGCDGRQEPQSSQGETTWSEEGGSQGVARTRKRGDWAHLDTMALIRAKGDRHVARAVNYEDIGNGRTSKKAWEEIAKVLAIVGMRKTWLECQTRWRSIWATYRQVTTLHKGSGIQSYWRMTSAERQEKGFNFILHKDWFDLLEVYL</sequence>
<dbReference type="PANTHER" id="PTHR33492:SF4">
    <property type="entry name" value="OS02G0174300 PROTEIN"/>
    <property type="match status" value="1"/>
</dbReference>
<gene>
    <name evidence="3" type="ORF">CBR_g4827</name>
</gene>
<dbReference type="AlphaFoldDB" id="A0A388KIX2"/>
<feature type="domain" description="Myb-like" evidence="2">
    <location>
        <begin position="188"/>
        <end position="259"/>
    </location>
</feature>
<organism evidence="3 4">
    <name type="scientific">Chara braunii</name>
    <name type="common">Braun's stonewort</name>
    <dbReference type="NCBI Taxonomy" id="69332"/>
    <lineage>
        <taxon>Eukaryota</taxon>
        <taxon>Viridiplantae</taxon>
        <taxon>Streptophyta</taxon>
        <taxon>Charophyceae</taxon>
        <taxon>Charales</taxon>
        <taxon>Characeae</taxon>
        <taxon>Chara</taxon>
    </lineage>
</organism>
<feature type="region of interest" description="Disordered" evidence="1">
    <location>
        <begin position="119"/>
        <end position="192"/>
    </location>
</feature>
<keyword evidence="4" id="KW-1185">Reference proteome</keyword>
<dbReference type="Proteomes" id="UP000265515">
    <property type="component" value="Unassembled WGS sequence"/>
</dbReference>
<accession>A0A388KIX2</accession>
<protein>
    <recommendedName>
        <fullName evidence="2">Myb-like domain-containing protein</fullName>
    </recommendedName>
</protein>
<evidence type="ECO:0000259" key="2">
    <source>
        <dbReference type="PROSITE" id="PS50090"/>
    </source>
</evidence>
<evidence type="ECO:0000313" key="3">
    <source>
        <dbReference type="EMBL" id="GBG70000.1"/>
    </source>
</evidence>
<reference evidence="3 4" key="1">
    <citation type="journal article" date="2018" name="Cell">
        <title>The Chara Genome: Secondary Complexity and Implications for Plant Terrestrialization.</title>
        <authorList>
            <person name="Nishiyama T."/>
            <person name="Sakayama H."/>
            <person name="Vries J.D."/>
            <person name="Buschmann H."/>
            <person name="Saint-Marcoux D."/>
            <person name="Ullrich K.K."/>
            <person name="Haas F.B."/>
            <person name="Vanderstraeten L."/>
            <person name="Becker D."/>
            <person name="Lang D."/>
            <person name="Vosolsobe S."/>
            <person name="Rombauts S."/>
            <person name="Wilhelmsson P.K.I."/>
            <person name="Janitza P."/>
            <person name="Kern R."/>
            <person name="Heyl A."/>
            <person name="Rumpler F."/>
            <person name="Villalobos L.I.A.C."/>
            <person name="Clay J.M."/>
            <person name="Skokan R."/>
            <person name="Toyoda A."/>
            <person name="Suzuki Y."/>
            <person name="Kagoshima H."/>
            <person name="Schijlen E."/>
            <person name="Tajeshwar N."/>
            <person name="Catarino B."/>
            <person name="Hetherington A.J."/>
            <person name="Saltykova A."/>
            <person name="Bonnot C."/>
            <person name="Breuninger H."/>
            <person name="Symeonidi A."/>
            <person name="Radhakrishnan G.V."/>
            <person name="Van Nieuwerburgh F."/>
            <person name="Deforce D."/>
            <person name="Chang C."/>
            <person name="Karol K.G."/>
            <person name="Hedrich R."/>
            <person name="Ulvskov P."/>
            <person name="Glockner G."/>
            <person name="Delwiche C.F."/>
            <person name="Petrasek J."/>
            <person name="Van de Peer Y."/>
            <person name="Friml J."/>
            <person name="Beilby M."/>
            <person name="Dolan L."/>
            <person name="Kohara Y."/>
            <person name="Sugano S."/>
            <person name="Fujiyama A."/>
            <person name="Delaux P.-M."/>
            <person name="Quint M."/>
            <person name="TheiBen G."/>
            <person name="Hagemann M."/>
            <person name="Harholt J."/>
            <person name="Dunand C."/>
            <person name="Zachgo S."/>
            <person name="Langdale J."/>
            <person name="Maumus F."/>
            <person name="Straeten D.V.D."/>
            <person name="Gould S.B."/>
            <person name="Rensing S.A."/>
        </authorList>
    </citation>
    <scope>NUCLEOTIDE SEQUENCE [LARGE SCALE GENOMIC DNA]</scope>
    <source>
        <strain evidence="3 4">S276</strain>
    </source>
</reference>
<comment type="caution">
    <text evidence="3">The sequence shown here is derived from an EMBL/GenBank/DDBJ whole genome shotgun (WGS) entry which is preliminary data.</text>
</comment>
<dbReference type="InterPro" id="IPR001005">
    <property type="entry name" value="SANT/Myb"/>
</dbReference>
<proteinExistence type="predicted"/>
<dbReference type="PANTHER" id="PTHR33492">
    <property type="entry name" value="OSJNBA0043A12.37 PROTEIN-RELATED"/>
    <property type="match status" value="1"/>
</dbReference>
<dbReference type="Gene3D" id="1.10.10.60">
    <property type="entry name" value="Homeodomain-like"/>
    <property type="match status" value="1"/>
</dbReference>
<feature type="compositionally biased region" description="Polar residues" evidence="1">
    <location>
        <begin position="168"/>
        <end position="179"/>
    </location>
</feature>
<dbReference type="Pfam" id="PF13837">
    <property type="entry name" value="Myb_DNA-bind_4"/>
    <property type="match status" value="1"/>
</dbReference>
<evidence type="ECO:0000256" key="1">
    <source>
        <dbReference type="SAM" id="MobiDB-lite"/>
    </source>
</evidence>
<dbReference type="Gramene" id="GBG70000">
    <property type="protein sequence ID" value="GBG70000"/>
    <property type="gene ID" value="CBR_g4827"/>
</dbReference>
<dbReference type="PROSITE" id="PS50090">
    <property type="entry name" value="MYB_LIKE"/>
    <property type="match status" value="1"/>
</dbReference>
<name>A0A388KIX2_CHABU</name>
<dbReference type="EMBL" id="BFEA01000123">
    <property type="protein sequence ID" value="GBG70000.1"/>
    <property type="molecule type" value="Genomic_DNA"/>
</dbReference>